<evidence type="ECO:0000256" key="13">
    <source>
        <dbReference type="SAM" id="Phobius"/>
    </source>
</evidence>
<dbReference type="InterPro" id="IPR001128">
    <property type="entry name" value="Cyt_P450"/>
</dbReference>
<evidence type="ECO:0000256" key="4">
    <source>
        <dbReference type="ARBA" id="ARBA00010617"/>
    </source>
</evidence>
<proteinExistence type="inferred from homology"/>
<evidence type="ECO:0000256" key="9">
    <source>
        <dbReference type="ARBA" id="ARBA00023002"/>
    </source>
</evidence>
<evidence type="ECO:0000313" key="14">
    <source>
        <dbReference type="EMBL" id="KAK0490738.1"/>
    </source>
</evidence>
<comment type="subcellular location">
    <subcellularLocation>
        <location evidence="2">Membrane</location>
    </subcellularLocation>
</comment>
<dbReference type="PANTHER" id="PTHR24305:SF166">
    <property type="entry name" value="CYTOCHROME P450 12A4, MITOCHONDRIAL-RELATED"/>
    <property type="match status" value="1"/>
</dbReference>
<keyword evidence="10" id="KW-0408">Iron</keyword>
<organism evidence="14 15">
    <name type="scientific">Armillaria novae-zelandiae</name>
    <dbReference type="NCBI Taxonomy" id="153914"/>
    <lineage>
        <taxon>Eukaryota</taxon>
        <taxon>Fungi</taxon>
        <taxon>Dikarya</taxon>
        <taxon>Basidiomycota</taxon>
        <taxon>Agaricomycotina</taxon>
        <taxon>Agaricomycetes</taxon>
        <taxon>Agaricomycetidae</taxon>
        <taxon>Agaricales</taxon>
        <taxon>Marasmiineae</taxon>
        <taxon>Physalacriaceae</taxon>
        <taxon>Armillaria</taxon>
    </lineage>
</organism>
<evidence type="ECO:0000256" key="7">
    <source>
        <dbReference type="ARBA" id="ARBA00022723"/>
    </source>
</evidence>
<feature type="transmembrane region" description="Helical" evidence="13">
    <location>
        <begin position="9"/>
        <end position="31"/>
    </location>
</feature>
<dbReference type="GO" id="GO:0016020">
    <property type="term" value="C:membrane"/>
    <property type="evidence" value="ECO:0007669"/>
    <property type="project" value="UniProtKB-SubCell"/>
</dbReference>
<comment type="similarity">
    <text evidence="4">Belongs to the cytochrome P450 family.</text>
</comment>
<dbReference type="InterPro" id="IPR050121">
    <property type="entry name" value="Cytochrome_P450_monoxygenase"/>
</dbReference>
<dbReference type="GO" id="GO:0016705">
    <property type="term" value="F:oxidoreductase activity, acting on paired donors, with incorporation or reduction of molecular oxygen"/>
    <property type="evidence" value="ECO:0007669"/>
    <property type="project" value="InterPro"/>
</dbReference>
<evidence type="ECO:0000256" key="3">
    <source>
        <dbReference type="ARBA" id="ARBA00004721"/>
    </source>
</evidence>
<evidence type="ECO:0000256" key="12">
    <source>
        <dbReference type="ARBA" id="ARBA00023136"/>
    </source>
</evidence>
<comment type="pathway">
    <text evidence="3">Secondary metabolite biosynthesis; terpenoid biosynthesis.</text>
</comment>
<feature type="transmembrane region" description="Helical" evidence="13">
    <location>
        <begin position="37"/>
        <end position="57"/>
    </location>
</feature>
<protein>
    <submittedName>
        <fullName evidence="14">Cytochrome P450</fullName>
    </submittedName>
</protein>
<reference evidence="14" key="1">
    <citation type="submission" date="2023-06" db="EMBL/GenBank/DDBJ databases">
        <authorList>
            <consortium name="Lawrence Berkeley National Laboratory"/>
            <person name="Ahrendt S."/>
            <person name="Sahu N."/>
            <person name="Indic B."/>
            <person name="Wong-Bajracharya J."/>
            <person name="Merenyi Z."/>
            <person name="Ke H.-M."/>
            <person name="Monk M."/>
            <person name="Kocsube S."/>
            <person name="Drula E."/>
            <person name="Lipzen A."/>
            <person name="Balint B."/>
            <person name="Henrissat B."/>
            <person name="Andreopoulos B."/>
            <person name="Martin F.M."/>
            <person name="Harder C.B."/>
            <person name="Rigling D."/>
            <person name="Ford K.L."/>
            <person name="Foster G.D."/>
            <person name="Pangilinan J."/>
            <person name="Papanicolaou A."/>
            <person name="Barry K."/>
            <person name="LaButti K."/>
            <person name="Viragh M."/>
            <person name="Koriabine M."/>
            <person name="Yan M."/>
            <person name="Riley R."/>
            <person name="Champramary S."/>
            <person name="Plett K.L."/>
            <person name="Tsai I.J."/>
            <person name="Slot J."/>
            <person name="Sipos G."/>
            <person name="Plett J."/>
            <person name="Nagy L.G."/>
            <person name="Grigoriev I.V."/>
        </authorList>
    </citation>
    <scope>NUCLEOTIDE SEQUENCE</scope>
    <source>
        <strain evidence="14">ICMP 16352</strain>
    </source>
</reference>
<keyword evidence="15" id="KW-1185">Reference proteome</keyword>
<keyword evidence="8 13" id="KW-1133">Transmembrane helix</keyword>
<name>A0AA39UJU1_9AGAR</name>
<dbReference type="AlphaFoldDB" id="A0AA39UJU1"/>
<comment type="caution">
    <text evidence="14">The sequence shown here is derived from an EMBL/GenBank/DDBJ whole genome shotgun (WGS) entry which is preliminary data.</text>
</comment>
<keyword evidence="11" id="KW-0503">Monooxygenase</keyword>
<evidence type="ECO:0000256" key="8">
    <source>
        <dbReference type="ARBA" id="ARBA00022989"/>
    </source>
</evidence>
<evidence type="ECO:0000256" key="11">
    <source>
        <dbReference type="ARBA" id="ARBA00023033"/>
    </source>
</evidence>
<evidence type="ECO:0000256" key="5">
    <source>
        <dbReference type="ARBA" id="ARBA00022617"/>
    </source>
</evidence>
<keyword evidence="6 13" id="KW-0812">Transmembrane</keyword>
<dbReference type="PRINTS" id="PR00465">
    <property type="entry name" value="EP450IV"/>
</dbReference>
<evidence type="ECO:0000256" key="2">
    <source>
        <dbReference type="ARBA" id="ARBA00004370"/>
    </source>
</evidence>
<dbReference type="InterPro" id="IPR002403">
    <property type="entry name" value="Cyt_P450_E_grp-IV"/>
</dbReference>
<dbReference type="GO" id="GO:0005506">
    <property type="term" value="F:iron ion binding"/>
    <property type="evidence" value="ECO:0007669"/>
    <property type="project" value="InterPro"/>
</dbReference>
<keyword evidence="9" id="KW-0560">Oxidoreductase</keyword>
<dbReference type="SUPFAM" id="SSF48264">
    <property type="entry name" value="Cytochrome P450"/>
    <property type="match status" value="1"/>
</dbReference>
<keyword evidence="7" id="KW-0479">Metal-binding</keyword>
<dbReference type="PANTHER" id="PTHR24305">
    <property type="entry name" value="CYTOCHROME P450"/>
    <property type="match status" value="1"/>
</dbReference>
<dbReference type="GO" id="GO:0020037">
    <property type="term" value="F:heme binding"/>
    <property type="evidence" value="ECO:0007669"/>
    <property type="project" value="InterPro"/>
</dbReference>
<dbReference type="Pfam" id="PF00067">
    <property type="entry name" value="p450"/>
    <property type="match status" value="1"/>
</dbReference>
<keyword evidence="12 13" id="KW-0472">Membrane</keyword>
<comment type="cofactor">
    <cofactor evidence="1">
        <name>heme</name>
        <dbReference type="ChEBI" id="CHEBI:30413"/>
    </cofactor>
</comment>
<dbReference type="EMBL" id="JAUEPR010000001">
    <property type="protein sequence ID" value="KAK0490738.1"/>
    <property type="molecule type" value="Genomic_DNA"/>
</dbReference>
<dbReference type="Gene3D" id="1.10.630.10">
    <property type="entry name" value="Cytochrome P450"/>
    <property type="match status" value="1"/>
</dbReference>
<gene>
    <name evidence="14" type="ORF">IW261DRAFT_1433858</name>
</gene>
<evidence type="ECO:0000313" key="15">
    <source>
        <dbReference type="Proteomes" id="UP001175227"/>
    </source>
</evidence>
<evidence type="ECO:0000256" key="6">
    <source>
        <dbReference type="ARBA" id="ARBA00022692"/>
    </source>
</evidence>
<dbReference type="Proteomes" id="UP001175227">
    <property type="component" value="Unassembled WGS sequence"/>
</dbReference>
<feature type="transmembrane region" description="Helical" evidence="13">
    <location>
        <begin position="69"/>
        <end position="89"/>
    </location>
</feature>
<evidence type="ECO:0000256" key="10">
    <source>
        <dbReference type="ARBA" id="ARBA00023004"/>
    </source>
</evidence>
<accession>A0AA39UJU1</accession>
<sequence length="535" mass="60274">MTMDVAFDVALNISALSAGGALVSWLFFHWYHVRGDYAALAFSISPLITYSAIRFLLSEAQTSHLLLTLLYVVVFAASAILLSLCYRFSPLHPLASYPGASIMVVHQLAACSLRLCQGKRHQRLHELHMRYGPIRKRHNTLSINSLSALNPLYGPALSMEKSELYRLPGHQDVMCLFYKQDLHLHNERKRVWMKGLSAAATKNYIPCIERRTWELASYIERRQADSKEGAASLSECFSHWAYDSMGDIMYGGCNDYALMAKGDSERLVLTGKEGMVAIECFGQAPWLMDIIWHVPVQRSYVNDATCMRDLSSYLPNSRYSLEESRSGQTIPLPDLELEAVNALFRRFVSYNIYSSIGGDTIAGTLSMVFYYLLSHPQYYKQLYDVLHAEFPDPMEHLEGSRLAGITLLGGVIDESLRLQTAFYFPRIVPPGGVTIDESFIPEGTIVSVASYSQQINPTNFYPDPLEFKPERWLPGGLGPDTKTERNALLSFSTGKELSPSQVLQVYDINRTTRLCRKSFCLPTNAVCHRTLGFIF</sequence>
<dbReference type="GO" id="GO:0004497">
    <property type="term" value="F:monooxygenase activity"/>
    <property type="evidence" value="ECO:0007669"/>
    <property type="project" value="UniProtKB-KW"/>
</dbReference>
<dbReference type="InterPro" id="IPR036396">
    <property type="entry name" value="Cyt_P450_sf"/>
</dbReference>
<keyword evidence="5" id="KW-0349">Heme</keyword>
<evidence type="ECO:0000256" key="1">
    <source>
        <dbReference type="ARBA" id="ARBA00001971"/>
    </source>
</evidence>